<dbReference type="Proteomes" id="UP000279271">
    <property type="component" value="Unassembled WGS sequence"/>
</dbReference>
<proteinExistence type="predicted"/>
<organism evidence="2 3">
    <name type="scientific">Auxenochlorella protothecoides</name>
    <name type="common">Green microalga</name>
    <name type="synonym">Chlorella protothecoides</name>
    <dbReference type="NCBI Taxonomy" id="3075"/>
    <lineage>
        <taxon>Eukaryota</taxon>
        <taxon>Viridiplantae</taxon>
        <taxon>Chlorophyta</taxon>
        <taxon>core chlorophytes</taxon>
        <taxon>Trebouxiophyceae</taxon>
        <taxon>Chlorellales</taxon>
        <taxon>Chlorellaceae</taxon>
        <taxon>Auxenochlorella</taxon>
    </lineage>
</organism>
<name>A0A3M7L6Q0_AUXPR</name>
<evidence type="ECO:0000256" key="1">
    <source>
        <dbReference type="SAM" id="MobiDB-lite"/>
    </source>
</evidence>
<accession>A0A3M7L6Q0</accession>
<reference evidence="3" key="1">
    <citation type="journal article" date="2018" name="Algal Res.">
        <title>Characterization of plant carbon substrate utilization by Auxenochlorella protothecoides.</title>
        <authorList>
            <person name="Vogler B.W."/>
            <person name="Starkenburg S.R."/>
            <person name="Sudasinghe N."/>
            <person name="Schambach J.Y."/>
            <person name="Rollin J.A."/>
            <person name="Pattathil S."/>
            <person name="Barry A.N."/>
        </authorList>
    </citation>
    <scope>NUCLEOTIDE SEQUENCE [LARGE SCALE GENOMIC DNA]</scope>
    <source>
        <strain evidence="3">UTEX 25</strain>
    </source>
</reference>
<dbReference type="AlphaFoldDB" id="A0A3M7L6Q0"/>
<feature type="compositionally biased region" description="Acidic residues" evidence="1">
    <location>
        <begin position="189"/>
        <end position="204"/>
    </location>
</feature>
<sequence>MPADELLQACAAAPRFGVNAKAIILQAAAEVDEEEEPPVPPQLDDPRQQEWECLARAAEFLEAVDPRLRPLVTYVPRSKLPRAARQSVVTKLAGQHLALAAMWQGQLEPAAAAGLEGLRARAFAFAMDQEAELFRRCMGVGVYQNKAAQLTALDWDPALATRPALEPVREPSLPRPRPGTKRPRRLQEADLDWDAARPEEEEGDAGQAVDELPGAAAASLLPAPSLTPHTVLGEAGVEALPVTPEQVARELLGRAMATQLASLAGYGWSLTEAVQEGIVARCASKVLRGREAGDANAILRDEHSSVRNLVWKEVQACLARTLRALDDVGEKPALHTDATRDVE</sequence>
<gene>
    <name evidence="2" type="ORF">APUTEX25_001915</name>
</gene>
<comment type="caution">
    <text evidence="2">The sequence shown here is derived from an EMBL/GenBank/DDBJ whole genome shotgun (WGS) entry which is preliminary data.</text>
</comment>
<evidence type="ECO:0000313" key="3">
    <source>
        <dbReference type="Proteomes" id="UP000279271"/>
    </source>
</evidence>
<feature type="region of interest" description="Disordered" evidence="1">
    <location>
        <begin position="163"/>
        <end position="207"/>
    </location>
</feature>
<protein>
    <submittedName>
        <fullName evidence="2">Uncharacterized protein</fullName>
    </submittedName>
</protein>
<evidence type="ECO:0000313" key="2">
    <source>
        <dbReference type="EMBL" id="RMZ57715.1"/>
    </source>
</evidence>
<dbReference type="EMBL" id="QOKY01000126">
    <property type="protein sequence ID" value="RMZ57715.1"/>
    <property type="molecule type" value="Genomic_DNA"/>
</dbReference>